<dbReference type="Pfam" id="PF14534">
    <property type="entry name" value="DUF4440"/>
    <property type="match status" value="1"/>
</dbReference>
<dbReference type="RefSeq" id="WP_046967667.1">
    <property type="nucleotide sequence ID" value="NZ_CP017480.1"/>
</dbReference>
<evidence type="ECO:0000313" key="3">
    <source>
        <dbReference type="Proteomes" id="UP000182987"/>
    </source>
</evidence>
<sequence length="149" mass="15794">MKTTSVLLCALSAVVATATVSAETPAVPTAQAIKQTLDASAAAWSAGDLKTFMECYERAPGTRYVSSSGVIEGYDAIEAMYAARFKKPGGTFGKLTLELIDVKPLGSQYAFVVGRYHLKPDTGAEISGITTLLFHKVGSRWLISSDHSS</sequence>
<dbReference type="AlphaFoldDB" id="A0A0G9HAX9"/>
<accession>A0A0G9HAX9</accession>
<keyword evidence="3" id="KW-1185">Reference proteome</keyword>
<evidence type="ECO:0000313" key="2">
    <source>
        <dbReference type="EMBL" id="APG05651.1"/>
    </source>
</evidence>
<dbReference type="PATRIC" id="fig|1440763.5.peg.1952"/>
<reference evidence="3" key="1">
    <citation type="submission" date="2016-09" db="EMBL/GenBank/DDBJ databases">
        <authorList>
            <person name="Lysoe E."/>
        </authorList>
    </citation>
    <scope>NUCLEOTIDE SEQUENCE [LARGE SCALE GENOMIC DNA]</scope>
    <source>
        <strain evidence="3">LJ96T</strain>
    </source>
</reference>
<name>A0A0G9HAX9_9GAMM</name>
<dbReference type="KEGG" id="lrz:BJI69_18240"/>
<dbReference type="Proteomes" id="UP000182987">
    <property type="component" value="Chromosome"/>
</dbReference>
<gene>
    <name evidence="2" type="ORF">BJI69_18240</name>
</gene>
<evidence type="ECO:0000259" key="1">
    <source>
        <dbReference type="Pfam" id="PF14534"/>
    </source>
</evidence>
<dbReference type="InterPro" id="IPR032710">
    <property type="entry name" value="NTF2-like_dom_sf"/>
</dbReference>
<dbReference type="OrthoDB" id="120856at2"/>
<protein>
    <recommendedName>
        <fullName evidence="1">DUF4440 domain-containing protein</fullName>
    </recommendedName>
</protein>
<feature type="domain" description="DUF4440" evidence="1">
    <location>
        <begin position="34"/>
        <end position="143"/>
    </location>
</feature>
<dbReference type="SUPFAM" id="SSF54427">
    <property type="entry name" value="NTF2-like"/>
    <property type="match status" value="1"/>
</dbReference>
<dbReference type="STRING" id="1440763.BJI69_18240"/>
<dbReference type="EMBL" id="CP017480">
    <property type="protein sequence ID" value="APG05651.1"/>
    <property type="molecule type" value="Genomic_DNA"/>
</dbReference>
<proteinExistence type="predicted"/>
<dbReference type="InterPro" id="IPR027843">
    <property type="entry name" value="DUF4440"/>
</dbReference>
<dbReference type="Gene3D" id="3.10.450.50">
    <property type="match status" value="1"/>
</dbReference>
<organism evidence="2 3">
    <name type="scientific">Luteibacter rhizovicinus DSM 16549</name>
    <dbReference type="NCBI Taxonomy" id="1440763"/>
    <lineage>
        <taxon>Bacteria</taxon>
        <taxon>Pseudomonadati</taxon>
        <taxon>Pseudomonadota</taxon>
        <taxon>Gammaproteobacteria</taxon>
        <taxon>Lysobacterales</taxon>
        <taxon>Rhodanobacteraceae</taxon>
        <taxon>Luteibacter</taxon>
    </lineage>
</organism>